<reference evidence="1 2" key="1">
    <citation type="submission" date="2019-09" db="EMBL/GenBank/DDBJ databases">
        <authorList>
            <person name="Leyn A S."/>
        </authorList>
    </citation>
    <scope>NUCLEOTIDE SEQUENCE [LARGE SCALE GENOMIC DNA]</scope>
    <source>
        <strain evidence="1">AA231_1</strain>
    </source>
</reference>
<dbReference type="AlphaFoldDB" id="A0A6I8LTC3"/>
<gene>
    <name evidence="1" type="ORF">AA23TX_03380</name>
</gene>
<sequence>MRPPPDVSTAITRMPGTGSVMDVRFPRASPAVHRHYDITAAVNLRGWL</sequence>
<accession>A0A6I8LTC3</accession>
<organism evidence="1 2">
    <name type="scientific">Amycolatopsis camponoti</name>
    <dbReference type="NCBI Taxonomy" id="2606593"/>
    <lineage>
        <taxon>Bacteria</taxon>
        <taxon>Bacillati</taxon>
        <taxon>Actinomycetota</taxon>
        <taxon>Actinomycetes</taxon>
        <taxon>Pseudonocardiales</taxon>
        <taxon>Pseudonocardiaceae</taxon>
        <taxon>Amycolatopsis</taxon>
    </lineage>
</organism>
<evidence type="ECO:0000313" key="1">
    <source>
        <dbReference type="EMBL" id="VVJ18359.1"/>
    </source>
</evidence>
<dbReference type="EMBL" id="CABVGP010000001">
    <property type="protein sequence ID" value="VVJ18359.1"/>
    <property type="molecule type" value="Genomic_DNA"/>
</dbReference>
<protein>
    <submittedName>
        <fullName evidence="1">Uncharacterized protein</fullName>
    </submittedName>
</protein>
<name>A0A6I8LTC3_9PSEU</name>
<proteinExistence type="predicted"/>
<keyword evidence="2" id="KW-1185">Reference proteome</keyword>
<evidence type="ECO:0000313" key="2">
    <source>
        <dbReference type="Proteomes" id="UP000399805"/>
    </source>
</evidence>
<dbReference type="Proteomes" id="UP000399805">
    <property type="component" value="Unassembled WGS sequence"/>
</dbReference>